<dbReference type="Pfam" id="PF13585">
    <property type="entry name" value="CHU_C"/>
    <property type="match status" value="1"/>
</dbReference>
<protein>
    <submittedName>
        <fullName evidence="1">GTP-binding protein EngA</fullName>
    </submittedName>
</protein>
<reference evidence="1 2" key="1">
    <citation type="journal article" date="2014" name="Genome Announc.">
        <title>Draft Genome Sequences of Marine Flavobacterium Nonlabens Strains NR17, NR24, NR27, NR32, NR33, and Ara13.</title>
        <authorList>
            <person name="Nakanishi M."/>
            <person name="Meirelles P."/>
            <person name="Suzuki R."/>
            <person name="Takatani N."/>
            <person name="Mino S."/>
            <person name="Suda W."/>
            <person name="Oshima K."/>
            <person name="Hattori M."/>
            <person name="Ohkuma M."/>
            <person name="Hosokawa M."/>
            <person name="Miyashita K."/>
            <person name="Thompson F.L."/>
            <person name="Niwa A."/>
            <person name="Sawabe T."/>
            <person name="Sawabe T."/>
        </authorList>
    </citation>
    <scope>NUCLEOTIDE SEQUENCE [LARGE SCALE GENOMIC DNA]</scope>
    <source>
        <strain evidence="2">JCM19296</strain>
    </source>
</reference>
<proteinExistence type="predicted"/>
<accession>A0A081DGP6</accession>
<dbReference type="AlphaFoldDB" id="A0A081DGP6"/>
<organism evidence="1 2">
    <name type="scientific">Nonlabens ulvanivorans</name>
    <name type="common">Persicivirga ulvanivorans</name>
    <dbReference type="NCBI Taxonomy" id="906888"/>
    <lineage>
        <taxon>Bacteria</taxon>
        <taxon>Pseudomonadati</taxon>
        <taxon>Bacteroidota</taxon>
        <taxon>Flavobacteriia</taxon>
        <taxon>Flavobacteriales</taxon>
        <taxon>Flavobacteriaceae</taxon>
        <taxon>Nonlabens</taxon>
    </lineage>
</organism>
<comment type="caution">
    <text evidence="1">The sequence shown here is derived from an EMBL/GenBank/DDBJ whole genome shotgun (WGS) entry which is preliminary data.</text>
</comment>
<sequence>MKTRLESLIVGGIEVFNADNYDNSTKRFVGISDGRTTIGQGDKLPTGTYYYVVEYIDDFGGVQQIAGYLYIR</sequence>
<dbReference type="Proteomes" id="UP000028980">
    <property type="component" value="Unassembled WGS sequence"/>
</dbReference>
<gene>
    <name evidence="1" type="ORF">JCM19296_3706</name>
</gene>
<evidence type="ECO:0000313" key="2">
    <source>
        <dbReference type="Proteomes" id="UP000028980"/>
    </source>
</evidence>
<name>A0A081DGP6_NONUL</name>
<dbReference type="EMBL" id="BBLG01000030">
    <property type="protein sequence ID" value="GAK78092.1"/>
    <property type="molecule type" value="Genomic_DNA"/>
</dbReference>
<evidence type="ECO:0000313" key="1">
    <source>
        <dbReference type="EMBL" id="GAK78092.1"/>
    </source>
</evidence>